<dbReference type="Pfam" id="PF21114">
    <property type="entry name" value="DDR1-2_DS-like"/>
    <property type="match status" value="1"/>
</dbReference>
<dbReference type="EMBL" id="ACPB03008757">
    <property type="status" value="NOT_ANNOTATED_CDS"/>
    <property type="molecule type" value="Genomic_DNA"/>
</dbReference>
<evidence type="ECO:0000256" key="4">
    <source>
        <dbReference type="ARBA" id="ARBA00022989"/>
    </source>
</evidence>
<evidence type="ECO:0000256" key="5">
    <source>
        <dbReference type="ARBA" id="ARBA00023136"/>
    </source>
</evidence>
<dbReference type="Gene3D" id="2.60.120.1190">
    <property type="match status" value="1"/>
</dbReference>
<evidence type="ECO:0000256" key="2">
    <source>
        <dbReference type="ARBA" id="ARBA00022692"/>
    </source>
</evidence>
<reference evidence="9" key="1">
    <citation type="submission" date="2015-05" db="UniProtKB">
        <authorList>
            <consortium name="EnsemblMetazoa"/>
        </authorList>
    </citation>
    <scope>IDENTIFICATION</scope>
</reference>
<keyword evidence="4" id="KW-1133">Transmembrane helix</keyword>
<proteinExistence type="predicted"/>
<keyword evidence="5" id="KW-0472">Membrane</keyword>
<dbReference type="InterPro" id="IPR048525">
    <property type="entry name" value="DDR1-2_DS-like"/>
</dbReference>
<evidence type="ECO:0000256" key="6">
    <source>
        <dbReference type="ARBA" id="ARBA00023157"/>
    </source>
</evidence>
<keyword evidence="6" id="KW-1015">Disulfide bond</keyword>
<organism evidence="9 10">
    <name type="scientific">Rhodnius prolixus</name>
    <name type="common">Triatomid bug</name>
    <dbReference type="NCBI Taxonomy" id="13249"/>
    <lineage>
        <taxon>Eukaryota</taxon>
        <taxon>Metazoa</taxon>
        <taxon>Ecdysozoa</taxon>
        <taxon>Arthropoda</taxon>
        <taxon>Hexapoda</taxon>
        <taxon>Insecta</taxon>
        <taxon>Pterygota</taxon>
        <taxon>Neoptera</taxon>
        <taxon>Paraneoptera</taxon>
        <taxon>Hemiptera</taxon>
        <taxon>Heteroptera</taxon>
        <taxon>Panheteroptera</taxon>
        <taxon>Cimicomorpha</taxon>
        <taxon>Reduviidae</taxon>
        <taxon>Triatominae</taxon>
        <taxon>Rhodnius</taxon>
    </lineage>
</organism>
<dbReference type="HOGENOM" id="CLU_1888343_0_0_1"/>
<evidence type="ECO:0000256" key="3">
    <source>
        <dbReference type="ARBA" id="ARBA00022729"/>
    </source>
</evidence>
<evidence type="ECO:0000256" key="7">
    <source>
        <dbReference type="ARBA" id="ARBA00023180"/>
    </source>
</evidence>
<dbReference type="InParanoid" id="T1I6J8"/>
<comment type="subcellular location">
    <subcellularLocation>
        <location evidence="1">Membrane</location>
        <topology evidence="1">Single-pass type I membrane protein</topology>
    </subcellularLocation>
</comment>
<protein>
    <recommendedName>
        <fullName evidence="8">Discoidin domain-containing protein</fullName>
    </recommendedName>
</protein>
<evidence type="ECO:0000259" key="8">
    <source>
        <dbReference type="Pfam" id="PF21114"/>
    </source>
</evidence>
<dbReference type="Proteomes" id="UP000015103">
    <property type="component" value="Unassembled WGS sequence"/>
</dbReference>
<keyword evidence="10" id="KW-1185">Reference proteome</keyword>
<evidence type="ECO:0000313" key="9">
    <source>
        <dbReference type="EnsemblMetazoa" id="RPRC011919-PA"/>
    </source>
</evidence>
<keyword evidence="2" id="KW-0812">Transmembrane</keyword>
<accession>T1I6J8</accession>
<dbReference type="VEuPathDB" id="VectorBase:RPRC011919"/>
<keyword evidence="7" id="KW-0325">Glycoprotein</keyword>
<feature type="domain" description="Discoidin" evidence="8">
    <location>
        <begin position="43"/>
        <end position="102"/>
    </location>
</feature>
<evidence type="ECO:0000313" key="10">
    <source>
        <dbReference type="Proteomes" id="UP000015103"/>
    </source>
</evidence>
<dbReference type="EnsemblMetazoa" id="RPRC011919-RA">
    <property type="protein sequence ID" value="RPRC011919-PA"/>
    <property type="gene ID" value="RPRC011919"/>
</dbReference>
<dbReference type="GO" id="GO:0016020">
    <property type="term" value="C:membrane"/>
    <property type="evidence" value="ECO:0007669"/>
    <property type="project" value="UniProtKB-SubCell"/>
</dbReference>
<sequence>MASSQIHLLISSFKAYLWIAGYSSLQLEPKEPSLVRRWNLDSFNFDLWPGSRWVGWMNESQQSDSLEITFQFDNLRKFSAMALHTSHIVTRDVQGQRRAKKKILYLSEIKNNKLSGKPLQNKSKKVSRYSLTVYQ</sequence>
<evidence type="ECO:0000256" key="1">
    <source>
        <dbReference type="ARBA" id="ARBA00004479"/>
    </source>
</evidence>
<name>T1I6J8_RHOPR</name>
<dbReference type="AlphaFoldDB" id="T1I6J8"/>
<keyword evidence="3" id="KW-0732">Signal</keyword>